<evidence type="ECO:0000259" key="2">
    <source>
        <dbReference type="Pfam" id="PF00561"/>
    </source>
</evidence>
<dbReference type="Gene3D" id="3.40.50.1820">
    <property type="entry name" value="alpha/beta hydrolase"/>
    <property type="match status" value="1"/>
</dbReference>
<keyword evidence="4" id="KW-1185">Reference proteome</keyword>
<keyword evidence="3" id="KW-0378">Hydrolase</keyword>
<dbReference type="GO" id="GO:0016787">
    <property type="term" value="F:hydrolase activity"/>
    <property type="evidence" value="ECO:0007669"/>
    <property type="project" value="UniProtKB-KW"/>
</dbReference>
<dbReference type="Pfam" id="PF00561">
    <property type="entry name" value="Abhydrolase_1"/>
    <property type="match status" value="1"/>
</dbReference>
<dbReference type="PANTHER" id="PTHR43039">
    <property type="entry name" value="ESTERASE-RELATED"/>
    <property type="match status" value="1"/>
</dbReference>
<organism evidence="3 4">
    <name type="scientific">Azospirillum oleiclasticum</name>
    <dbReference type="NCBI Taxonomy" id="2735135"/>
    <lineage>
        <taxon>Bacteria</taxon>
        <taxon>Pseudomonadati</taxon>
        <taxon>Pseudomonadota</taxon>
        <taxon>Alphaproteobacteria</taxon>
        <taxon>Rhodospirillales</taxon>
        <taxon>Azospirillaceae</taxon>
        <taxon>Azospirillum</taxon>
    </lineage>
</organism>
<comment type="caution">
    <text evidence="3">The sequence shown here is derived from an EMBL/GenBank/DDBJ whole genome shotgun (WGS) entry which is preliminary data.</text>
</comment>
<accession>A0ABX2TJT0</accession>
<dbReference type="InterPro" id="IPR029058">
    <property type="entry name" value="AB_hydrolase_fold"/>
</dbReference>
<dbReference type="Proteomes" id="UP000584642">
    <property type="component" value="Unassembled WGS sequence"/>
</dbReference>
<feature type="domain" description="AB hydrolase-1" evidence="2">
    <location>
        <begin position="20"/>
        <end position="254"/>
    </location>
</feature>
<evidence type="ECO:0000256" key="1">
    <source>
        <dbReference type="ARBA" id="ARBA00008645"/>
    </source>
</evidence>
<proteinExistence type="inferred from homology"/>
<evidence type="ECO:0000313" key="4">
    <source>
        <dbReference type="Proteomes" id="UP000584642"/>
    </source>
</evidence>
<dbReference type="RefSeq" id="WP_180286389.1">
    <property type="nucleotide sequence ID" value="NZ_JABFDB010000042.1"/>
</dbReference>
<dbReference type="PRINTS" id="PR00111">
    <property type="entry name" value="ABHYDROLASE"/>
</dbReference>
<sequence>MRDASPKRRHNAQVVGDHGPWVVLAPGFGTTQAAWRHVVPRLRDRFRVLLFDPVGFAPDQAEHYDHARYATLDAYAEDVERLLRVMGIGSCGFVGHSLSGMTGLLLAERAPGLFDRLVLLASSACYLDKDGYRGGFSRDGKEAFLDAIIRDYKAWIADLAPRMTARPPDDGKAREFADCLRAMRSDTAFSIALMVFQTDLRDRLHRLRVPCTILQTRDDPAIPLEAARFLHARLPDSVLEILDTEGHLPHLTAPDLVADALLRHLGAAGTG</sequence>
<reference evidence="3 4" key="1">
    <citation type="submission" date="2020-05" db="EMBL/GenBank/DDBJ databases">
        <title>Azospirillum oleiclasticum sp. nov, a nitrogen-fixing and heavy crude oil-emulsifying bacterium isolated from the crude oil of Yumen Oilfield.</title>
        <authorList>
            <person name="Wu D."/>
            <person name="Cai M."/>
            <person name="Zhang X."/>
        </authorList>
    </citation>
    <scope>NUCLEOTIDE SEQUENCE [LARGE SCALE GENOMIC DNA]</scope>
    <source>
        <strain evidence="3 4">ROY-1-1-2</strain>
    </source>
</reference>
<protein>
    <submittedName>
        <fullName evidence="3">Alpha/beta hydrolase</fullName>
    </submittedName>
</protein>
<dbReference type="SUPFAM" id="SSF53474">
    <property type="entry name" value="alpha/beta-Hydrolases"/>
    <property type="match status" value="1"/>
</dbReference>
<dbReference type="EMBL" id="JABFDB010000042">
    <property type="protein sequence ID" value="NYZ24611.1"/>
    <property type="molecule type" value="Genomic_DNA"/>
</dbReference>
<name>A0ABX2TJT0_9PROT</name>
<gene>
    <name evidence="3" type="ORF">HND93_33325</name>
</gene>
<dbReference type="InterPro" id="IPR000073">
    <property type="entry name" value="AB_hydrolase_1"/>
</dbReference>
<evidence type="ECO:0000313" key="3">
    <source>
        <dbReference type="EMBL" id="NYZ24611.1"/>
    </source>
</evidence>
<comment type="similarity">
    <text evidence="1">Belongs to the AB hydrolase superfamily.</text>
</comment>